<dbReference type="SUPFAM" id="SSF53448">
    <property type="entry name" value="Nucleotide-diphospho-sugar transferases"/>
    <property type="match status" value="1"/>
</dbReference>
<evidence type="ECO:0000313" key="13">
    <source>
        <dbReference type="EMBL" id="MBB6694638.1"/>
    </source>
</evidence>
<keyword evidence="3" id="KW-0328">Glycosyltransferase</keyword>
<dbReference type="EMBL" id="JACJVR010000098">
    <property type="protein sequence ID" value="MBB6694638.1"/>
    <property type="molecule type" value="Genomic_DNA"/>
</dbReference>
<feature type="transmembrane region" description="Helical" evidence="11">
    <location>
        <begin position="285"/>
        <end position="309"/>
    </location>
</feature>
<dbReference type="GO" id="GO:0016117">
    <property type="term" value="P:carotenoid biosynthetic process"/>
    <property type="evidence" value="ECO:0007669"/>
    <property type="project" value="UniProtKB-KW"/>
</dbReference>
<dbReference type="PANTHER" id="PTHR43646:SF2">
    <property type="entry name" value="GLYCOSYLTRANSFERASE 2-LIKE DOMAIN-CONTAINING PROTEIN"/>
    <property type="match status" value="1"/>
</dbReference>
<evidence type="ECO:0000256" key="3">
    <source>
        <dbReference type="ARBA" id="ARBA00022676"/>
    </source>
</evidence>
<keyword evidence="4 13" id="KW-0808">Transferase</keyword>
<dbReference type="CDD" id="cd00761">
    <property type="entry name" value="Glyco_tranf_GTA_type"/>
    <property type="match status" value="1"/>
</dbReference>
<reference evidence="13 14" key="1">
    <citation type="submission" date="2020-08" db="EMBL/GenBank/DDBJ databases">
        <title>Cohnella phylogeny.</title>
        <authorList>
            <person name="Dunlap C."/>
        </authorList>
    </citation>
    <scope>NUCLEOTIDE SEQUENCE [LARGE SCALE GENOMIC DNA]</scope>
    <source>
        <strain evidence="13 14">DSM 25239</strain>
    </source>
</reference>
<proteinExistence type="inferred from homology"/>
<dbReference type="Proteomes" id="UP000553776">
    <property type="component" value="Unassembled WGS sequence"/>
</dbReference>
<evidence type="ECO:0000256" key="6">
    <source>
        <dbReference type="ARBA" id="ARBA00023136"/>
    </source>
</evidence>
<organism evidence="13 14">
    <name type="scientific">Cohnella xylanilytica</name>
    <dbReference type="NCBI Taxonomy" id="557555"/>
    <lineage>
        <taxon>Bacteria</taxon>
        <taxon>Bacillati</taxon>
        <taxon>Bacillota</taxon>
        <taxon>Bacilli</taxon>
        <taxon>Bacillales</taxon>
        <taxon>Paenibacillaceae</taxon>
        <taxon>Cohnella</taxon>
    </lineage>
</organism>
<evidence type="ECO:0000256" key="8">
    <source>
        <dbReference type="ARBA" id="ARBA00037904"/>
    </source>
</evidence>
<evidence type="ECO:0000256" key="11">
    <source>
        <dbReference type="SAM" id="Phobius"/>
    </source>
</evidence>
<dbReference type="AlphaFoldDB" id="A0A841U6F2"/>
<evidence type="ECO:0000256" key="7">
    <source>
        <dbReference type="ARBA" id="ARBA00037281"/>
    </source>
</evidence>
<evidence type="ECO:0000256" key="5">
    <source>
        <dbReference type="ARBA" id="ARBA00022746"/>
    </source>
</evidence>
<keyword evidence="6 11" id="KW-0472">Membrane</keyword>
<evidence type="ECO:0000256" key="10">
    <source>
        <dbReference type="ARBA" id="ARBA00040345"/>
    </source>
</evidence>
<keyword evidence="2" id="KW-1003">Cell membrane</keyword>
<feature type="transmembrane region" description="Helical" evidence="11">
    <location>
        <begin position="315"/>
        <end position="339"/>
    </location>
</feature>
<evidence type="ECO:0000259" key="12">
    <source>
        <dbReference type="Pfam" id="PF00535"/>
    </source>
</evidence>
<comment type="function">
    <text evidence="7">Catalyzes the glycosylation of 4,4'-diaponeurosporenoate, i.e. the esterification of glucose at the C1'' position with the carboxyl group of 4,4'-diaponeurosporenic acid, to form glycosyl-4,4'-diaponeurosporenoate. This is a step in the biosynthesis of staphyloxanthin, an orange pigment present in most staphylococci strains.</text>
</comment>
<dbReference type="PANTHER" id="PTHR43646">
    <property type="entry name" value="GLYCOSYLTRANSFERASE"/>
    <property type="match status" value="1"/>
</dbReference>
<sequence length="362" mass="39353">MATLLALGCAAGFVLFRRSTVPLASRSPSASERLSVIIPARNEEGNLPHLLESLQAQSRRPDEVIVVDDCSEDRTRAVAESYGVTVVEGTPPPPGWTGKNWAVWNGYACSTGDLVAFLDADVRLAPKALESLLAAREQAGGVVSVVPYHWTEKFYERLALIPNILGIFAFTSPFEEANPRKGLYGSCILATREDYEKAKGHEGVRSELLDDLNLGARFTESGVPVRNFIGRGLVSFRMYPGGIRSEVQGFGKGAVLSTGKLSAWTIALVAAWLVGLIVSEAAPFLLGTALALPLAVGYLLYTLQIFYFVKYAGRFGAVLPVLHLLSTAFFLYVMLYSLYRVSVTGRVAWKGRHIEVGGNHDR</sequence>
<keyword evidence="5" id="KW-0125">Carotenoid biosynthesis</keyword>
<dbReference type="GO" id="GO:0016757">
    <property type="term" value="F:glycosyltransferase activity"/>
    <property type="evidence" value="ECO:0007669"/>
    <property type="project" value="UniProtKB-KW"/>
</dbReference>
<evidence type="ECO:0000256" key="1">
    <source>
        <dbReference type="ARBA" id="ARBA00004236"/>
    </source>
</evidence>
<keyword evidence="11" id="KW-1133">Transmembrane helix</keyword>
<evidence type="ECO:0000256" key="9">
    <source>
        <dbReference type="ARBA" id="ARBA00038120"/>
    </source>
</evidence>
<feature type="domain" description="Glycosyltransferase 2-like" evidence="12">
    <location>
        <begin position="35"/>
        <end position="195"/>
    </location>
</feature>
<gene>
    <name evidence="13" type="ORF">H7B90_24885</name>
</gene>
<dbReference type="InterPro" id="IPR001173">
    <property type="entry name" value="Glyco_trans_2-like"/>
</dbReference>
<protein>
    <recommendedName>
        <fullName evidence="10">4,4'-diaponeurosporenoate glycosyltransferase</fullName>
    </recommendedName>
</protein>
<name>A0A841U6F2_9BACL</name>
<dbReference type="Gene3D" id="3.90.550.10">
    <property type="entry name" value="Spore Coat Polysaccharide Biosynthesis Protein SpsA, Chain A"/>
    <property type="match status" value="1"/>
</dbReference>
<dbReference type="GO" id="GO:0005886">
    <property type="term" value="C:plasma membrane"/>
    <property type="evidence" value="ECO:0007669"/>
    <property type="project" value="UniProtKB-SubCell"/>
</dbReference>
<evidence type="ECO:0000256" key="2">
    <source>
        <dbReference type="ARBA" id="ARBA00022475"/>
    </source>
</evidence>
<dbReference type="Pfam" id="PF00535">
    <property type="entry name" value="Glycos_transf_2"/>
    <property type="match status" value="1"/>
</dbReference>
<evidence type="ECO:0000256" key="4">
    <source>
        <dbReference type="ARBA" id="ARBA00022679"/>
    </source>
</evidence>
<comment type="similarity">
    <text evidence="9">Belongs to the glycosyltransferase 2 family. CrtQ subfamily.</text>
</comment>
<dbReference type="InterPro" id="IPR029044">
    <property type="entry name" value="Nucleotide-diphossugar_trans"/>
</dbReference>
<comment type="subcellular location">
    <subcellularLocation>
        <location evidence="1">Cell membrane</location>
    </subcellularLocation>
</comment>
<keyword evidence="11" id="KW-0812">Transmembrane</keyword>
<comment type="caution">
    <text evidence="13">The sequence shown here is derived from an EMBL/GenBank/DDBJ whole genome shotgun (WGS) entry which is preliminary data.</text>
</comment>
<evidence type="ECO:0000313" key="14">
    <source>
        <dbReference type="Proteomes" id="UP000553776"/>
    </source>
</evidence>
<accession>A0A841U6F2</accession>
<feature type="transmembrane region" description="Helical" evidence="11">
    <location>
        <begin position="261"/>
        <end position="278"/>
    </location>
</feature>
<comment type="pathway">
    <text evidence="8">Carotenoid biosynthesis; staphyloxanthin biosynthesis; staphyloxanthin from farnesyl diphosphate: step 4/5.</text>
</comment>
<keyword evidence="14" id="KW-1185">Reference proteome</keyword>